<evidence type="ECO:0000256" key="11">
    <source>
        <dbReference type="SAM" id="MobiDB-lite"/>
    </source>
</evidence>
<organism evidence="13 14">
    <name type="scientific">Anabas testudineus</name>
    <name type="common">Climbing perch</name>
    <name type="synonym">Anthias testudineus</name>
    <dbReference type="NCBI Taxonomy" id="64144"/>
    <lineage>
        <taxon>Eukaryota</taxon>
        <taxon>Metazoa</taxon>
        <taxon>Chordata</taxon>
        <taxon>Craniata</taxon>
        <taxon>Vertebrata</taxon>
        <taxon>Euteleostomi</taxon>
        <taxon>Actinopterygii</taxon>
        <taxon>Neopterygii</taxon>
        <taxon>Teleostei</taxon>
        <taxon>Neoteleostei</taxon>
        <taxon>Acanthomorphata</taxon>
        <taxon>Anabantaria</taxon>
        <taxon>Anabantiformes</taxon>
        <taxon>Anabantoidei</taxon>
        <taxon>Anabantidae</taxon>
        <taxon>Anabas</taxon>
    </lineage>
</organism>
<dbReference type="GO" id="GO:0003723">
    <property type="term" value="F:RNA binding"/>
    <property type="evidence" value="ECO:0007669"/>
    <property type="project" value="TreeGrafter"/>
</dbReference>
<dbReference type="PANTHER" id="PTHR13316:SF0">
    <property type="entry name" value="ZINC FINGER CCHC DOMAIN-CONTAINING PROTEIN 8"/>
    <property type="match status" value="1"/>
</dbReference>
<evidence type="ECO:0000313" key="14">
    <source>
        <dbReference type="Proteomes" id="UP000265040"/>
    </source>
</evidence>
<dbReference type="InParanoid" id="A0A3Q1ICR7"/>
<feature type="compositionally biased region" description="Basic and acidic residues" evidence="11">
    <location>
        <begin position="620"/>
        <end position="636"/>
    </location>
</feature>
<comment type="function">
    <text evidence="9">Scaffolding subunit of the trimeric nuclear exosome targeting (NEXT) complex that is involved in the surveillance and turnover of aberrant transcripts and non-coding RNAs. NEXT functions as an RNA exosome cofactor that directs a subset of non-coding short-lived RNAs for exosomal degradation. May be involved in pre-mRNA splicing. It is required for 3'-end maturation of telomerase RNA component (TERC), TERC 3'-end targeting to the nuclear RNA exosome, and for telomerase function.</text>
</comment>
<evidence type="ECO:0000256" key="5">
    <source>
        <dbReference type="ARBA" id="ARBA00022771"/>
    </source>
</evidence>
<dbReference type="InterPro" id="IPR001878">
    <property type="entry name" value="Znf_CCHC"/>
</dbReference>
<dbReference type="RefSeq" id="XP_026198677.1">
    <property type="nucleotide sequence ID" value="XM_026342892.1"/>
</dbReference>
<comment type="subcellular location">
    <subcellularLocation>
        <location evidence="1">Nucleus</location>
        <location evidence="1">Nucleoplasm</location>
    </subcellularLocation>
</comment>
<evidence type="ECO:0000256" key="6">
    <source>
        <dbReference type="ARBA" id="ARBA00022833"/>
    </source>
</evidence>
<dbReference type="InterPro" id="IPR052115">
    <property type="entry name" value="NEXT_complex_subunit_ZCCHC8"/>
</dbReference>
<keyword evidence="6" id="KW-0862">Zinc</keyword>
<feature type="domain" description="CCHC-type" evidence="12">
    <location>
        <begin position="220"/>
        <end position="235"/>
    </location>
</feature>
<feature type="region of interest" description="Disordered" evidence="11">
    <location>
        <begin position="398"/>
        <end position="506"/>
    </location>
</feature>
<evidence type="ECO:0000256" key="9">
    <source>
        <dbReference type="ARBA" id="ARBA00045870"/>
    </source>
</evidence>
<evidence type="ECO:0000256" key="10">
    <source>
        <dbReference type="PROSITE-ProRule" id="PRU00047"/>
    </source>
</evidence>
<evidence type="ECO:0000256" key="3">
    <source>
        <dbReference type="ARBA" id="ARBA00022379"/>
    </source>
</evidence>
<dbReference type="STRING" id="64144.ENSATEP00000017324"/>
<feature type="compositionally biased region" description="Polar residues" evidence="11">
    <location>
        <begin position="737"/>
        <end position="748"/>
    </location>
</feature>
<dbReference type="PANTHER" id="PTHR13316">
    <property type="entry name" value="ZINC FINGER, CCHC DOMAIN CONTAINING 8"/>
    <property type="match status" value="1"/>
</dbReference>
<dbReference type="SUPFAM" id="SSF57756">
    <property type="entry name" value="Retrovirus zinc finger-like domains"/>
    <property type="match status" value="1"/>
</dbReference>
<keyword evidence="14" id="KW-1185">Reference proteome</keyword>
<comment type="similarity">
    <text evidence="2">Belongs to the ZCCHC8 family.</text>
</comment>
<evidence type="ECO:0000256" key="1">
    <source>
        <dbReference type="ARBA" id="ARBA00004642"/>
    </source>
</evidence>
<evidence type="ECO:0000256" key="2">
    <source>
        <dbReference type="ARBA" id="ARBA00007497"/>
    </source>
</evidence>
<dbReference type="OrthoDB" id="8026949at2759"/>
<evidence type="ECO:0000256" key="4">
    <source>
        <dbReference type="ARBA" id="ARBA00022723"/>
    </source>
</evidence>
<proteinExistence type="inferred from homology"/>
<dbReference type="GO" id="GO:0005654">
    <property type="term" value="C:nucleoplasm"/>
    <property type="evidence" value="ECO:0007669"/>
    <property type="project" value="UniProtKB-SubCell"/>
</dbReference>
<dbReference type="SMART" id="SM00581">
    <property type="entry name" value="PSP"/>
    <property type="match status" value="1"/>
</dbReference>
<feature type="compositionally biased region" description="Basic and acidic residues" evidence="11">
    <location>
        <begin position="420"/>
        <end position="431"/>
    </location>
</feature>
<dbReference type="InterPro" id="IPR006568">
    <property type="entry name" value="PSP_pro-rich"/>
</dbReference>
<dbReference type="GO" id="GO:0008270">
    <property type="term" value="F:zinc ion binding"/>
    <property type="evidence" value="ECO:0007669"/>
    <property type="project" value="UniProtKB-KW"/>
</dbReference>
<dbReference type="OMA" id="DAEVPHG"/>
<keyword evidence="5 10" id="KW-0863">Zinc-finger</keyword>
<dbReference type="GO" id="GO:0071013">
    <property type="term" value="C:catalytic step 2 spliceosome"/>
    <property type="evidence" value="ECO:0007669"/>
    <property type="project" value="TreeGrafter"/>
</dbReference>
<keyword evidence="7" id="KW-0539">Nucleus</keyword>
<dbReference type="GeneTree" id="ENSGT00390000011475"/>
<dbReference type="Proteomes" id="UP000265040">
    <property type="component" value="Chromosome 9"/>
</dbReference>
<dbReference type="GeneID" id="113150398"/>
<sequence length="813" mass="90177">MAEVDFGDSELFQQLEDSAPSVPKHIRFTDDEEDQEETSQLRSRLEECDDYIQRLVEENKSLRRKLNIVTRPSGITIEDVNIDGPLLQILFTNNIISKQCRQEIEDCIRGVILKHQKPDHEKKKTSFHMKPQHSVLAMEEDPQKTSSSSVRTTTEAFKVVGSVLYFTAFSVDKLGQPLINENPQLTDGWDVPTYHQVFNQVIGTDGLEIEMKDKRPKSMCFNCGASSHQLRDCPKPKDMAAISERRKEFNQNNNQAMQSNQRYHADEVEERFAKYKPGVMSEELLTALGVDGNTLPPLIYRMRQLGYPPGWLKEAEMENSGLTLYDGNASNDGNITENRNSQNISYDVTKLVDFPGFNVPAPHKMKDEFMQYSSIPMQSNHMKQNYALYLSNNFSTPDTTCNKRRHESDSSPQLRKRSRVSPDRNSERSSDMDIESDPGTPYHSYGLTDFQFQPPLPPGSPCFSSPPPLPQGTPPATPTPPPLPKGTPPPTPTNGSPALQGRNWVVVDETVEGTEDDLTLEELEEQQRLIWAALENADTATNSDCETPAMGTSSPSVSTPVHVDTETEESEEPMDTVSPANTNSSENKRELDIQEICSQSPGPIKVEEDSPQSPEPVEAQVDKPHSPDPLRSHDDSPQSPVRSQEDTPQSPVPARSQEDTPQSPGPVRSHEDTPQSPGPVRSHEDTPQSPGPVGSHEDTPQSPGPVRSHEDTPQSPGPVRSHEDTPQSPGPVKSNDDSPQSPDPNVSNGEAGDCASPNHVDKITAVPHRSKFAAGIVPFEDTPEFTEVAEATGTYLRIRDLLKCSPRNLAKKK</sequence>
<evidence type="ECO:0000259" key="12">
    <source>
        <dbReference type="PROSITE" id="PS50158"/>
    </source>
</evidence>
<reference evidence="13" key="2">
    <citation type="submission" date="2025-08" db="UniProtKB">
        <authorList>
            <consortium name="Ensembl"/>
        </authorList>
    </citation>
    <scope>IDENTIFICATION</scope>
</reference>
<evidence type="ECO:0000313" key="13">
    <source>
        <dbReference type="Ensembl" id="ENSATEP00000017324.1"/>
    </source>
</evidence>
<protein>
    <recommendedName>
        <fullName evidence="3">Zinc finger CCHC domain-containing protein 8</fullName>
    </recommendedName>
    <alternativeName>
        <fullName evidence="8">TRAMP-like complex RNA-binding factor ZCCHC8</fullName>
    </alternativeName>
</protein>
<feature type="region of interest" description="Disordered" evidence="11">
    <location>
        <begin position="540"/>
        <end position="762"/>
    </location>
</feature>
<name>A0A3Q1ICR7_ANATE</name>
<evidence type="ECO:0000256" key="8">
    <source>
        <dbReference type="ARBA" id="ARBA00032546"/>
    </source>
</evidence>
<reference evidence="13" key="1">
    <citation type="submission" date="2021-04" db="EMBL/GenBank/DDBJ databases">
        <authorList>
            <consortium name="Wellcome Sanger Institute Data Sharing"/>
        </authorList>
    </citation>
    <scope>NUCLEOTIDE SEQUENCE [LARGE SCALE GENOMIC DNA]</scope>
</reference>
<reference evidence="13" key="3">
    <citation type="submission" date="2025-09" db="UniProtKB">
        <authorList>
            <consortium name="Ensembl"/>
        </authorList>
    </citation>
    <scope>IDENTIFICATION</scope>
</reference>
<evidence type="ECO:0000256" key="7">
    <source>
        <dbReference type="ARBA" id="ARBA00023242"/>
    </source>
</evidence>
<feature type="compositionally biased region" description="Low complexity" evidence="11">
    <location>
        <begin position="552"/>
        <end position="561"/>
    </location>
</feature>
<dbReference type="PROSITE" id="PS50158">
    <property type="entry name" value="ZF_CCHC"/>
    <property type="match status" value="1"/>
</dbReference>
<feature type="compositionally biased region" description="Polar residues" evidence="11">
    <location>
        <begin position="637"/>
        <end position="649"/>
    </location>
</feature>
<keyword evidence="4" id="KW-0479">Metal-binding</keyword>
<feature type="compositionally biased region" description="Pro residues" evidence="11">
    <location>
        <begin position="454"/>
        <end position="492"/>
    </location>
</feature>
<dbReference type="Ensembl" id="ENSATET00000017616.3">
    <property type="protein sequence ID" value="ENSATEP00000017324.1"/>
    <property type="gene ID" value="ENSATEG00000012067.3"/>
</dbReference>
<dbReference type="InterPro" id="IPR036875">
    <property type="entry name" value="Znf_CCHC_sf"/>
</dbReference>
<dbReference type="Pfam" id="PF04046">
    <property type="entry name" value="PSP"/>
    <property type="match status" value="1"/>
</dbReference>
<dbReference type="AlphaFoldDB" id="A0A3Q1ICR7"/>
<accession>A0A3Q1ICR7</accession>
<gene>
    <name evidence="13" type="primary">ZCCHC8</name>
</gene>